<dbReference type="GO" id="GO:0042448">
    <property type="term" value="P:progesterone metabolic process"/>
    <property type="evidence" value="ECO:0007669"/>
    <property type="project" value="TreeGrafter"/>
</dbReference>
<dbReference type="Gene3D" id="1.10.630.10">
    <property type="entry name" value="Cytochrome P450"/>
    <property type="match status" value="1"/>
</dbReference>
<comment type="cofactor">
    <cofactor evidence="1 13">
        <name>heme</name>
        <dbReference type="ChEBI" id="CHEBI:30413"/>
    </cofactor>
</comment>
<keyword evidence="5 13" id="KW-0349">Heme</keyword>
<evidence type="ECO:0008006" key="17">
    <source>
        <dbReference type="Google" id="ProtNLM"/>
    </source>
</evidence>
<comment type="similarity">
    <text evidence="4 14">Belongs to the cytochrome P450 family.</text>
</comment>
<accession>A0A367R7C4</accession>
<evidence type="ECO:0000256" key="11">
    <source>
        <dbReference type="ARBA" id="ARBA00023033"/>
    </source>
</evidence>
<dbReference type="EMBL" id="LXQE01000175">
    <property type="protein sequence ID" value="RCJ31424.1"/>
    <property type="molecule type" value="Genomic_DNA"/>
</dbReference>
<dbReference type="InterPro" id="IPR036396">
    <property type="entry name" value="Cyt_P450_sf"/>
</dbReference>
<evidence type="ECO:0000256" key="9">
    <source>
        <dbReference type="ARBA" id="ARBA00023002"/>
    </source>
</evidence>
<dbReference type="GO" id="GO:0004508">
    <property type="term" value="F:steroid 17-alpha-monooxygenase activity"/>
    <property type="evidence" value="ECO:0007669"/>
    <property type="project" value="TreeGrafter"/>
</dbReference>
<dbReference type="PANTHER" id="PTHR24289:SF21">
    <property type="entry name" value="CYTOCHROME P450 1A"/>
    <property type="match status" value="1"/>
</dbReference>
<evidence type="ECO:0000256" key="1">
    <source>
        <dbReference type="ARBA" id="ARBA00001971"/>
    </source>
</evidence>
<evidence type="ECO:0000256" key="6">
    <source>
        <dbReference type="ARBA" id="ARBA00022723"/>
    </source>
</evidence>
<organism evidence="15 16">
    <name type="scientific">Nostoc punctiforme NIES-2108</name>
    <dbReference type="NCBI Taxonomy" id="1356359"/>
    <lineage>
        <taxon>Bacteria</taxon>
        <taxon>Bacillati</taxon>
        <taxon>Cyanobacteriota</taxon>
        <taxon>Cyanophyceae</taxon>
        <taxon>Nostocales</taxon>
        <taxon>Nostocaceae</taxon>
        <taxon>Nostoc</taxon>
    </lineage>
</organism>
<protein>
    <recommendedName>
        <fullName evidence="17">Cytochrome P450</fullName>
    </recommendedName>
</protein>
<dbReference type="GO" id="GO:0042446">
    <property type="term" value="P:hormone biosynthetic process"/>
    <property type="evidence" value="ECO:0007669"/>
    <property type="project" value="TreeGrafter"/>
</dbReference>
<evidence type="ECO:0000256" key="4">
    <source>
        <dbReference type="ARBA" id="ARBA00010617"/>
    </source>
</evidence>
<dbReference type="InterPro" id="IPR002401">
    <property type="entry name" value="Cyt_P450_E_grp-I"/>
</dbReference>
<keyword evidence="6 13" id="KW-0479">Metal-binding</keyword>
<dbReference type="Pfam" id="PF00067">
    <property type="entry name" value="p450"/>
    <property type="match status" value="1"/>
</dbReference>
<keyword evidence="8" id="KW-0492">Microsome</keyword>
<dbReference type="Proteomes" id="UP000252085">
    <property type="component" value="Unassembled WGS sequence"/>
</dbReference>
<dbReference type="GO" id="GO:0005506">
    <property type="term" value="F:iron ion binding"/>
    <property type="evidence" value="ECO:0007669"/>
    <property type="project" value="InterPro"/>
</dbReference>
<dbReference type="GO" id="GO:0020037">
    <property type="term" value="F:heme binding"/>
    <property type="evidence" value="ECO:0007669"/>
    <property type="project" value="InterPro"/>
</dbReference>
<evidence type="ECO:0000256" key="8">
    <source>
        <dbReference type="ARBA" id="ARBA00022848"/>
    </source>
</evidence>
<evidence type="ECO:0000256" key="2">
    <source>
        <dbReference type="ARBA" id="ARBA00004174"/>
    </source>
</evidence>
<evidence type="ECO:0000256" key="7">
    <source>
        <dbReference type="ARBA" id="ARBA00022824"/>
    </source>
</evidence>
<proteinExistence type="inferred from homology"/>
<dbReference type="AlphaFoldDB" id="A0A367R7C4"/>
<dbReference type="PRINTS" id="PR00385">
    <property type="entry name" value="P450"/>
</dbReference>
<feature type="binding site" description="axial binding residue" evidence="13">
    <location>
        <position position="428"/>
    </location>
    <ligand>
        <name>heme</name>
        <dbReference type="ChEBI" id="CHEBI:30413"/>
    </ligand>
    <ligandPart>
        <name>Fe</name>
        <dbReference type="ChEBI" id="CHEBI:18248"/>
    </ligandPart>
</feature>
<dbReference type="InterPro" id="IPR017972">
    <property type="entry name" value="Cyt_P450_CS"/>
</dbReference>
<dbReference type="SUPFAM" id="SSF48264">
    <property type="entry name" value="Cytochrome P450"/>
    <property type="match status" value="1"/>
</dbReference>
<evidence type="ECO:0000256" key="10">
    <source>
        <dbReference type="ARBA" id="ARBA00023004"/>
    </source>
</evidence>
<evidence type="ECO:0000256" key="12">
    <source>
        <dbReference type="ARBA" id="ARBA00023136"/>
    </source>
</evidence>
<evidence type="ECO:0000256" key="13">
    <source>
        <dbReference type="PIRSR" id="PIRSR602401-1"/>
    </source>
</evidence>
<gene>
    <name evidence="15" type="ORF">A6769_30725</name>
</gene>
<dbReference type="FunFam" id="1.10.630.10:FF:000238">
    <property type="entry name" value="Cytochrome P450 2A6"/>
    <property type="match status" value="1"/>
</dbReference>
<evidence type="ECO:0000313" key="15">
    <source>
        <dbReference type="EMBL" id="RCJ31424.1"/>
    </source>
</evidence>
<keyword evidence="7" id="KW-0256">Endoplasmic reticulum</keyword>
<evidence type="ECO:0000313" key="16">
    <source>
        <dbReference type="Proteomes" id="UP000252085"/>
    </source>
</evidence>
<keyword evidence="9 14" id="KW-0560">Oxidoreductase</keyword>
<evidence type="ECO:0000256" key="14">
    <source>
        <dbReference type="RuleBase" id="RU000461"/>
    </source>
</evidence>
<keyword evidence="10 13" id="KW-0408">Iron</keyword>
<comment type="subcellular location">
    <subcellularLocation>
        <location evidence="3">Endoplasmic reticulum membrane</location>
        <topology evidence="3">Peripheral membrane protein</topology>
    </subcellularLocation>
    <subcellularLocation>
        <location evidence="2">Microsome membrane</location>
        <topology evidence="2">Peripheral membrane protein</topology>
    </subcellularLocation>
</comment>
<keyword evidence="11 14" id="KW-0503">Monooxygenase</keyword>
<dbReference type="PANTHER" id="PTHR24289">
    <property type="entry name" value="STEROID 17-ALPHA-HYDROXYLASE/17,20 LYASE"/>
    <property type="match status" value="1"/>
</dbReference>
<reference evidence="16" key="1">
    <citation type="submission" date="2016-04" db="EMBL/GenBank/DDBJ databases">
        <authorList>
            <person name="Tabuchi Yagui T.R."/>
        </authorList>
    </citation>
    <scope>NUCLEOTIDE SEQUENCE [LARGE SCALE GENOMIC DNA]</scope>
</reference>
<keyword evidence="12" id="KW-0472">Membrane</keyword>
<evidence type="ECO:0000256" key="3">
    <source>
        <dbReference type="ARBA" id="ARBA00004406"/>
    </source>
</evidence>
<evidence type="ECO:0000256" key="5">
    <source>
        <dbReference type="ARBA" id="ARBA00022617"/>
    </source>
</evidence>
<dbReference type="InterPro" id="IPR001128">
    <property type="entry name" value="Cyt_P450"/>
</dbReference>
<dbReference type="PROSITE" id="PS00086">
    <property type="entry name" value="CYTOCHROME_P450"/>
    <property type="match status" value="1"/>
</dbReference>
<dbReference type="PRINTS" id="PR00463">
    <property type="entry name" value="EP450I"/>
</dbReference>
<comment type="caution">
    <text evidence="15">The sequence shown here is derived from an EMBL/GenBank/DDBJ whole genome shotgun (WGS) entry which is preliminary data.</text>
</comment>
<name>A0A367R7C4_NOSPU</name>
<sequence>MLLQSRPSTTTINTPLPGPRGLPIIGNLPIMGKYPYQTFTNLAKQYGNVFQIRIFSQTIVVLNGLETIKEALLKQQGDFAGRPNFYTLKNAVRGRAIGGRDYGLLWKRHREITTNALHKFVTSKISSIEQQVMEEAAELVNILLSYQGQPFDPEIEVNLSVANVMLQILFGERCSRDDQDFIGFVKFAKDFPQNTAGTLLADFVPQTRIFFENFGQGLTKWYNALNHLEKLILKKLKEYRDSYDPENLRGMVDTLIKATNELDEFDKQTLGLTEKVIVEGTPQEMMGTGLLPIAPLIRWAMLYVIADPDIQTKIHQELDTVVGRERQVCMADRKKLPFTEACIHEMLRHVHSFPLALPSATTIDTTINGHFIPKDTPVFVNLYSLTRDERFWHEPEKFNPYRFLTDTGEVREDLLDKYYPFGIGKRRCFGEYLGRLELFTFIASLMQKCTFEKVPGERLNFEGTAGAILMPEGFQVIIKPRF</sequence>